<evidence type="ECO:0000313" key="9">
    <source>
        <dbReference type="Proteomes" id="UP001197093"/>
    </source>
</evidence>
<dbReference type="GO" id="GO:0000166">
    <property type="term" value="F:nucleotide binding"/>
    <property type="evidence" value="ECO:0007669"/>
    <property type="project" value="InterPro"/>
</dbReference>
<evidence type="ECO:0000313" key="8">
    <source>
        <dbReference type="EMBL" id="KAG7293763.1"/>
    </source>
</evidence>
<dbReference type="InterPro" id="IPR010997">
    <property type="entry name" value="HRDC-like_sf"/>
</dbReference>
<dbReference type="GO" id="GO:0071044">
    <property type="term" value="P:histone mRNA catabolic process"/>
    <property type="evidence" value="ECO:0007669"/>
    <property type="project" value="TreeGrafter"/>
</dbReference>
<dbReference type="InterPro" id="IPR036397">
    <property type="entry name" value="RNaseH_sf"/>
</dbReference>
<dbReference type="FunFam" id="1.10.150.80:FF:000001">
    <property type="entry name" value="Putative exosome component 10"/>
    <property type="match status" value="1"/>
</dbReference>
<evidence type="ECO:0000256" key="6">
    <source>
        <dbReference type="SAM" id="MobiDB-lite"/>
    </source>
</evidence>
<dbReference type="EMBL" id="JAHCVI010000001">
    <property type="protein sequence ID" value="KAG7293763.1"/>
    <property type="molecule type" value="Genomic_DNA"/>
</dbReference>
<dbReference type="GO" id="GO:0000467">
    <property type="term" value="P:exonucleolytic trimming to generate mature 3'-end of 5.8S rRNA from tricistronic rRNA transcript (SSU-rRNA, 5.8S rRNA, LSU-rRNA)"/>
    <property type="evidence" value="ECO:0007669"/>
    <property type="project" value="InterPro"/>
</dbReference>
<evidence type="ECO:0000256" key="4">
    <source>
        <dbReference type="ARBA" id="ARBA00023242"/>
    </source>
</evidence>
<evidence type="ECO:0000259" key="7">
    <source>
        <dbReference type="PROSITE" id="PS50967"/>
    </source>
</evidence>
<comment type="subcellular location">
    <subcellularLocation>
        <location evidence="1">Nucleus</location>
    </subcellularLocation>
</comment>
<dbReference type="SMART" id="SM00474">
    <property type="entry name" value="35EXOc"/>
    <property type="match status" value="1"/>
</dbReference>
<dbReference type="GO" id="GO:0071038">
    <property type="term" value="P:TRAMP-dependent tRNA surveillance pathway"/>
    <property type="evidence" value="ECO:0007669"/>
    <property type="project" value="TreeGrafter"/>
</dbReference>
<feature type="compositionally biased region" description="Basic residues" evidence="6">
    <location>
        <begin position="700"/>
        <end position="709"/>
    </location>
</feature>
<dbReference type="AlphaFoldDB" id="A0AAD4I655"/>
<dbReference type="GO" id="GO:0071040">
    <property type="term" value="P:nuclear polyadenylation-dependent antisense transcript catabolic process"/>
    <property type="evidence" value="ECO:0007669"/>
    <property type="project" value="TreeGrafter"/>
</dbReference>
<dbReference type="GO" id="GO:0000175">
    <property type="term" value="F:3'-5'-RNA exonuclease activity"/>
    <property type="evidence" value="ECO:0007669"/>
    <property type="project" value="InterPro"/>
</dbReference>
<proteinExistence type="inferred from homology"/>
<evidence type="ECO:0000256" key="3">
    <source>
        <dbReference type="ARBA" id="ARBA00022835"/>
    </source>
</evidence>
<dbReference type="GO" id="GO:0000176">
    <property type="term" value="C:nuclear exosome (RNase complex)"/>
    <property type="evidence" value="ECO:0007669"/>
    <property type="project" value="InterPro"/>
</dbReference>
<comment type="caution">
    <text evidence="8">The sequence shown here is derived from an EMBL/GenBank/DDBJ whole genome shotgun (WGS) entry which is preliminary data.</text>
</comment>
<comment type="similarity">
    <text evidence="5">Belongs to the exosome component 10/RRP6 family.</text>
</comment>
<dbReference type="GO" id="GO:0005730">
    <property type="term" value="C:nucleolus"/>
    <property type="evidence" value="ECO:0007669"/>
    <property type="project" value="TreeGrafter"/>
</dbReference>
<keyword evidence="2" id="KW-0698">rRNA processing</keyword>
<dbReference type="PROSITE" id="PS50967">
    <property type="entry name" value="HRDC"/>
    <property type="match status" value="1"/>
</dbReference>
<dbReference type="InterPro" id="IPR012588">
    <property type="entry name" value="Exosome-assoc_fac_Rrp6_N"/>
</dbReference>
<keyword evidence="9" id="KW-1185">Reference proteome</keyword>
<dbReference type="InterPro" id="IPR002121">
    <property type="entry name" value="HRDC_dom"/>
</dbReference>
<evidence type="ECO:0000256" key="5">
    <source>
        <dbReference type="ARBA" id="ARBA00043957"/>
    </source>
</evidence>
<dbReference type="InterPro" id="IPR012337">
    <property type="entry name" value="RNaseH-like_sf"/>
</dbReference>
<dbReference type="SUPFAM" id="SSF53098">
    <property type="entry name" value="Ribonuclease H-like"/>
    <property type="match status" value="1"/>
</dbReference>
<dbReference type="GO" id="GO:0071051">
    <property type="term" value="P:poly(A)-dependent snoRNA 3'-end processing"/>
    <property type="evidence" value="ECO:0007669"/>
    <property type="project" value="TreeGrafter"/>
</dbReference>
<accession>A0AAD4I655</accession>
<keyword evidence="4" id="KW-0539">Nucleus</keyword>
<dbReference type="GO" id="GO:0071037">
    <property type="term" value="P:nuclear polyadenylation-dependent snRNA catabolic process"/>
    <property type="evidence" value="ECO:0007669"/>
    <property type="project" value="TreeGrafter"/>
</dbReference>
<evidence type="ECO:0000256" key="1">
    <source>
        <dbReference type="ARBA" id="ARBA00004123"/>
    </source>
</evidence>
<protein>
    <recommendedName>
        <fullName evidence="7">HRDC domain-containing protein</fullName>
    </recommendedName>
</protein>
<name>A0AAD4I655_9PEZI</name>
<dbReference type="SMART" id="SM00341">
    <property type="entry name" value="HRDC"/>
    <property type="match status" value="1"/>
</dbReference>
<evidence type="ECO:0000256" key="2">
    <source>
        <dbReference type="ARBA" id="ARBA00022552"/>
    </source>
</evidence>
<dbReference type="Pfam" id="PF01612">
    <property type="entry name" value="DNA_pol_A_exo1"/>
    <property type="match status" value="1"/>
</dbReference>
<dbReference type="InterPro" id="IPR002562">
    <property type="entry name" value="3'-5'_exonuclease_dom"/>
</dbReference>
<dbReference type="PANTHER" id="PTHR12124">
    <property type="entry name" value="POLYMYOSITIS/SCLERODERMA AUTOANTIGEN-RELATED"/>
    <property type="match status" value="1"/>
</dbReference>
<dbReference type="GO" id="GO:0003727">
    <property type="term" value="F:single-stranded RNA binding"/>
    <property type="evidence" value="ECO:0007669"/>
    <property type="project" value="TreeGrafter"/>
</dbReference>
<reference evidence="8" key="1">
    <citation type="submission" date="2023-02" db="EMBL/GenBank/DDBJ databases">
        <authorList>
            <person name="Palmer J.M."/>
        </authorList>
    </citation>
    <scope>NUCLEOTIDE SEQUENCE</scope>
    <source>
        <strain evidence="8">FW57</strain>
    </source>
</reference>
<dbReference type="GO" id="GO:0071039">
    <property type="term" value="P:nuclear polyadenylation-dependent CUT catabolic process"/>
    <property type="evidence" value="ECO:0007669"/>
    <property type="project" value="TreeGrafter"/>
</dbReference>
<feature type="domain" description="HRDC" evidence="7">
    <location>
        <begin position="407"/>
        <end position="487"/>
    </location>
</feature>
<dbReference type="Proteomes" id="UP001197093">
    <property type="component" value="Unassembled WGS sequence"/>
</dbReference>
<dbReference type="InterPro" id="IPR045092">
    <property type="entry name" value="Rrp6-like"/>
</dbReference>
<organism evidence="8 9">
    <name type="scientific">Staphylotrichum longicolle</name>
    <dbReference type="NCBI Taxonomy" id="669026"/>
    <lineage>
        <taxon>Eukaryota</taxon>
        <taxon>Fungi</taxon>
        <taxon>Dikarya</taxon>
        <taxon>Ascomycota</taxon>
        <taxon>Pezizomycotina</taxon>
        <taxon>Sordariomycetes</taxon>
        <taxon>Sordariomycetidae</taxon>
        <taxon>Sordariales</taxon>
        <taxon>Chaetomiaceae</taxon>
        <taxon>Staphylotrichum</taxon>
    </lineage>
</organism>
<feature type="compositionally biased region" description="Acidic residues" evidence="6">
    <location>
        <begin position="744"/>
        <end position="759"/>
    </location>
</feature>
<gene>
    <name evidence="8" type="ORF">NEMBOFW57_003820</name>
</gene>
<dbReference type="Pfam" id="PF08066">
    <property type="entry name" value="PMC2NT"/>
    <property type="match status" value="1"/>
</dbReference>
<dbReference type="GO" id="GO:0071036">
    <property type="term" value="P:nuclear polyadenylation-dependent snoRNA catabolic process"/>
    <property type="evidence" value="ECO:0007669"/>
    <property type="project" value="TreeGrafter"/>
</dbReference>
<dbReference type="Pfam" id="PF00570">
    <property type="entry name" value="HRDC"/>
    <property type="match status" value="1"/>
</dbReference>
<dbReference type="SUPFAM" id="SSF47819">
    <property type="entry name" value="HRDC-like"/>
    <property type="match status" value="1"/>
</dbReference>
<dbReference type="PANTHER" id="PTHR12124:SF47">
    <property type="entry name" value="EXOSOME COMPONENT 10"/>
    <property type="match status" value="1"/>
</dbReference>
<feature type="region of interest" description="Disordered" evidence="6">
    <location>
        <begin position="575"/>
        <end position="823"/>
    </location>
</feature>
<keyword evidence="3" id="KW-0271">Exosome</keyword>
<dbReference type="Gene3D" id="1.10.150.80">
    <property type="entry name" value="HRDC domain"/>
    <property type="match status" value="1"/>
</dbReference>
<feature type="compositionally biased region" description="Low complexity" evidence="6">
    <location>
        <begin position="710"/>
        <end position="743"/>
    </location>
</feature>
<dbReference type="InterPro" id="IPR044876">
    <property type="entry name" value="HRDC_dom_sf"/>
</dbReference>
<dbReference type="GO" id="GO:0071035">
    <property type="term" value="P:nuclear polyadenylation-dependent rRNA catabolic process"/>
    <property type="evidence" value="ECO:0007669"/>
    <property type="project" value="TreeGrafter"/>
</dbReference>
<dbReference type="Gene3D" id="3.30.420.10">
    <property type="entry name" value="Ribonuclease H-like superfamily/Ribonuclease H"/>
    <property type="match status" value="2"/>
</dbReference>
<sequence length="823" mass="91629">MDPSQDLKPLRDAVQSALVTVTRSVNTLANEDLQFQRTVHPGVATRLDQNTERLLQLAGGVLKSAGKLTAQSAPQLEDADDVEIQWRSIVDVIDSLLEKSDTCLDEYTGLVKRKDAPTVETGREPKRPKSTTDRLDWSLKRANILKPQNAFEQKTDNFDEGPWKPLLTTKPHAQVPLETSLSTFTNEDGLTQYKHPYEHEITNLQFPDRVFEPREPIKYLDIDKTKAIWVDTYEGVLEMVEELKKATEIAIDLEHHDYRTYTGLLSLMQISTREKDWIVDTLVPWRHKLEVLNEVFADPGILKKFADFDADKKYQLADWRIRPLPEEMFYYARSDTHYLLYIYDMLRNELAGFTSETYPDVKPIDRVIQKSKEVSLQRYEHPFCDPETGAGNRGWYNTLIKSPTLYIGEQFAVYKAVHKWRDDVARREDESPTFIMAQQVLSDIARIMPTDMKALWSLLESNARGLKPRLNELFEVIQEARAKGANGPTMLEFFRQSYSGTVQTSLGDKSVATAAVPDAEPLSIEELKSGRSQLWGSVALNSTRDGSVKARPIDAQEMIPLYSFDFGAVKEELPEVAAPPPKPSRAEVSGPPAAPADEGFTLKGGRKRKASDAADAEPASEAESAASDVEMDDSPAAAGDTPYAGADVEGDDDAETLKEAQKQAKKAARKEYKKAQREAQQLIKQGNAQAAQDLLDAAKRNRKDAKRAQKQQQQQNPASANGSSSNSSSGSPSGSTPAHTPSSDDVEEGEDEEEQEEQPFDYAKASSVLHAPRANPASQAGPKGKRGKKAVPFDPYAQKSGAAPQGARKLNYEKKGRTATFRK</sequence>